<accession>A0A397S3R3</accession>
<evidence type="ECO:0000256" key="2">
    <source>
        <dbReference type="ARBA" id="ARBA00022729"/>
    </source>
</evidence>
<dbReference type="InterPro" id="IPR013783">
    <property type="entry name" value="Ig-like_fold"/>
</dbReference>
<dbReference type="GO" id="GO:0005975">
    <property type="term" value="P:carbohydrate metabolic process"/>
    <property type="evidence" value="ECO:0007669"/>
    <property type="project" value="InterPro"/>
</dbReference>
<dbReference type="Pfam" id="PF00128">
    <property type="entry name" value="Alpha-amylase"/>
    <property type="match status" value="1"/>
</dbReference>
<keyword evidence="3" id="KW-0378">Hydrolase</keyword>
<dbReference type="SMART" id="SM00642">
    <property type="entry name" value="Aamy"/>
    <property type="match status" value="1"/>
</dbReference>
<keyword evidence="2" id="KW-0732">Signal</keyword>
<dbReference type="SUPFAM" id="SSF81296">
    <property type="entry name" value="E set domains"/>
    <property type="match status" value="1"/>
</dbReference>
<dbReference type="GO" id="GO:0030246">
    <property type="term" value="F:carbohydrate binding"/>
    <property type="evidence" value="ECO:0007669"/>
    <property type="project" value="InterPro"/>
</dbReference>
<comment type="similarity">
    <text evidence="1">Belongs to the glycosyl hydrolase 13 family.</text>
</comment>
<dbReference type="NCBIfam" id="TIGR01167">
    <property type="entry name" value="LPXTG_anchor"/>
    <property type="match status" value="1"/>
</dbReference>
<keyword evidence="10" id="KW-1133">Transmembrane helix</keyword>
<dbReference type="EC" id="3.2.1.41" evidence="7"/>
<dbReference type="InterPro" id="IPR014756">
    <property type="entry name" value="Ig_E-set"/>
</dbReference>
<dbReference type="Gene3D" id="2.60.40.1110">
    <property type="match status" value="1"/>
</dbReference>
<dbReference type="CDD" id="cd02860">
    <property type="entry name" value="E_set_Pullulanase"/>
    <property type="match status" value="1"/>
</dbReference>
<dbReference type="RefSeq" id="WP_119015329.1">
    <property type="nucleotide sequence ID" value="NZ_QXEV01000001.1"/>
</dbReference>
<dbReference type="Pfam" id="PF03714">
    <property type="entry name" value="PUD"/>
    <property type="match status" value="1"/>
</dbReference>
<evidence type="ECO:0000256" key="1">
    <source>
        <dbReference type="ARBA" id="ARBA00008061"/>
    </source>
</evidence>
<evidence type="ECO:0000259" key="11">
    <source>
        <dbReference type="SMART" id="SM00642"/>
    </source>
</evidence>
<dbReference type="EMBL" id="QXEV01000001">
    <property type="protein sequence ID" value="RIA78587.1"/>
    <property type="molecule type" value="Genomic_DNA"/>
</dbReference>
<evidence type="ECO:0000256" key="7">
    <source>
        <dbReference type="ARBA" id="ARBA00024062"/>
    </source>
</evidence>
<feature type="transmembrane region" description="Helical" evidence="10">
    <location>
        <begin position="1139"/>
        <end position="1162"/>
    </location>
</feature>
<dbReference type="OrthoDB" id="9761875at2"/>
<feature type="domain" description="Glycosyl hydrolase family 13 catalytic" evidence="11">
    <location>
        <begin position="421"/>
        <end position="889"/>
    </location>
</feature>
<organism evidence="12 13">
    <name type="scientific">Anaeroplasma bactoclasticum</name>
    <dbReference type="NCBI Taxonomy" id="2088"/>
    <lineage>
        <taxon>Bacteria</taxon>
        <taxon>Bacillati</taxon>
        <taxon>Mycoplasmatota</taxon>
        <taxon>Mollicutes</taxon>
        <taxon>Anaeroplasmatales</taxon>
        <taxon>Anaeroplasmataceae</taxon>
        <taxon>Anaeroplasma</taxon>
    </lineage>
</organism>
<evidence type="ECO:0000256" key="8">
    <source>
        <dbReference type="ARBA" id="ARBA00029618"/>
    </source>
</evidence>
<keyword evidence="5" id="KW-0326">Glycosidase</keyword>
<keyword evidence="13" id="KW-1185">Reference proteome</keyword>
<evidence type="ECO:0000256" key="4">
    <source>
        <dbReference type="ARBA" id="ARBA00022837"/>
    </source>
</evidence>
<dbReference type="InterPro" id="IPR005323">
    <property type="entry name" value="CBM41_pullulanase"/>
</dbReference>
<dbReference type="Gene3D" id="2.60.40.10">
    <property type="entry name" value="Immunoglobulins"/>
    <property type="match status" value="1"/>
</dbReference>
<dbReference type="InterPro" id="IPR017853">
    <property type="entry name" value="GH"/>
</dbReference>
<evidence type="ECO:0000256" key="5">
    <source>
        <dbReference type="ARBA" id="ARBA00023295"/>
    </source>
</evidence>
<keyword evidence="4" id="KW-0106">Calcium</keyword>
<name>A0A397S3R3_9MOLU</name>
<evidence type="ECO:0000256" key="6">
    <source>
        <dbReference type="ARBA" id="ARBA00023965"/>
    </source>
</evidence>
<reference evidence="12 13" key="1">
    <citation type="submission" date="2018-08" db="EMBL/GenBank/DDBJ databases">
        <title>Genomic Encyclopedia of Archaeal and Bacterial Type Strains, Phase II (KMG-II): from individual species to whole genera.</title>
        <authorList>
            <person name="Goeker M."/>
        </authorList>
    </citation>
    <scope>NUCLEOTIDE SEQUENCE [LARGE SCALE GENOMIC DNA]</scope>
    <source>
        <strain evidence="12 13">ATCC 27112</strain>
    </source>
</reference>
<dbReference type="Proteomes" id="UP000266506">
    <property type="component" value="Unassembled WGS sequence"/>
</dbReference>
<protein>
    <recommendedName>
        <fullName evidence="7">pullulanase</fullName>
        <ecNumber evidence="7">3.2.1.41</ecNumber>
    </recommendedName>
    <alternativeName>
        <fullName evidence="8">Alpha-dextrin endo-1,6-alpha-glucosidase</fullName>
    </alternativeName>
    <alternativeName>
        <fullName evidence="9">Pullulan 6-glucanohydrolase</fullName>
    </alternativeName>
</protein>
<dbReference type="Gene3D" id="3.20.20.80">
    <property type="entry name" value="Glycosidases"/>
    <property type="match status" value="2"/>
</dbReference>
<keyword evidence="10" id="KW-0812">Transmembrane</keyword>
<dbReference type="PANTHER" id="PTHR43002">
    <property type="entry name" value="GLYCOGEN DEBRANCHING ENZYME"/>
    <property type="match status" value="1"/>
</dbReference>
<dbReference type="SUPFAM" id="SSF51445">
    <property type="entry name" value="(Trans)glycosidases"/>
    <property type="match status" value="1"/>
</dbReference>
<keyword evidence="10" id="KW-0472">Membrane</keyword>
<evidence type="ECO:0000313" key="13">
    <source>
        <dbReference type="Proteomes" id="UP000266506"/>
    </source>
</evidence>
<comment type="catalytic activity">
    <reaction evidence="6">
        <text>Hydrolysis of (1-&gt;6)-alpha-D-glucosidic linkages in pullulan, amylopectin and glycogen, and in the alpha- and beta-limit dextrins of amylopectin and glycogen.</text>
        <dbReference type="EC" id="3.2.1.41"/>
    </reaction>
</comment>
<proteinExistence type="inferred from homology"/>
<dbReference type="InterPro" id="IPR006047">
    <property type="entry name" value="GH13_cat_dom"/>
</dbReference>
<dbReference type="InterPro" id="IPR004193">
    <property type="entry name" value="Glyco_hydro_13_N"/>
</dbReference>
<evidence type="ECO:0000256" key="3">
    <source>
        <dbReference type="ARBA" id="ARBA00022801"/>
    </source>
</evidence>
<dbReference type="CDD" id="cd11341">
    <property type="entry name" value="AmyAc_Pullulanase_LD-like"/>
    <property type="match status" value="1"/>
</dbReference>
<comment type="caution">
    <text evidence="12">The sequence shown here is derived from an EMBL/GenBank/DDBJ whole genome shotgun (WGS) entry which is preliminary data.</text>
</comment>
<dbReference type="SUPFAM" id="SSF49452">
    <property type="entry name" value="Starch-binding domain-like"/>
    <property type="match status" value="1"/>
</dbReference>
<dbReference type="InParanoid" id="A0A397S3R3"/>
<sequence length="1168" mass="129936">MKKLVKYMIAAIMGCFAFIGIISAFDIIKVSAAGYSDVENKLVFHYDGDKTAFNHMWIWPKSGNGNWYAWEGTDDKGFAYTTFDYTTSATKEFGFLVVKGEWAAKDTDADRYVNLDELTLDAKSNYHVYLVQGDSEVYTKPGVVQPKFYSLQITKDNTGNYVLYCKTNTEWKDLTLYKGETPILTSLTLDTDPNVSVSGMELSYNLGTEFPDLAMPYKMEMTFDVEQEDSSVIEVSVDAIANTSTLYSEKEFADNYTYTGELGAIYTKASTTFKVWTPISSSVKLRIYENGTPTDVSDSLGDDTYTEYDMTLGEKGVFSTTVEGDLDGKYYTYVVTNPSFKNREIVDPYAKSTGVNGRRGMIVNFDKINEELNWDSVSINEYKSTNLTVYETHIADLTSSTTWGGPEELSKTYKGFYLEGTTYTEKDTTVKTGFDHIKELGVNAVQIIPIFDSDNDEINRSFNWGYNPLNYNSLDGSYSTNPYDGYEKIREFKELVKAYNEAGINIIMDVVYNHVMAASGSNFDVLMPGYYYRYNADGSLSNGSGCGNETASNMPMFRKFMIDSTEFWAKEYKLGGFRFDLMGLHDVETMNELSENLHDNVNEYITVYGEPWAGGTPAYDTSKLAYQDNILKYTEYGCFNDKIRDSLIKGGLSSDGAKGWITAGTKYVANSAVRSQDAFEKVIAKIKLYTRDGLNYNEVKLEDGYQAGTVYYQLQSEGASKADMTELQNGIAGFVQDYPRYLAATVTADNFAEKVAAGIYVEDGDYYKKVTSNDTFDANANYFIRKASNEPWQALTYVTCHDNYTLVDRISAAGIVGNKTIGQMAVLANSVVFTSQGISFMLAGEEFLRTKGGDKNSYSSSYEVNELNYALKIKNAKVFETYQKLIAIKQNANLFGYNTQEECEAFRNTIQISSDYSMVSYKMRYEDGDDLLEYYIIHVNGIGNAEDHVVNLAGYTLYLDTLNTGAELTDNYQLQSYQTIIAYRKIDQTIGDFTPAEAKNGVVVSNVFAKAKDGNATATFNVGTTKIEFNNAAVNEIAGKDVTLTVKVNETEVAGAAYVVELSLSGSTFANGAATVSFDYNEATPDGKVAKLYYINDNGEKVDMNATFANGKVTFTTTHFSTFAVFYDSLPSTGLSAGAIVGIVLGSVALVALAGFCVYYFFFRKRNA</sequence>
<dbReference type="Pfam" id="PF02922">
    <property type="entry name" value="CBM_48"/>
    <property type="match status" value="1"/>
</dbReference>
<evidence type="ECO:0000313" key="12">
    <source>
        <dbReference type="EMBL" id="RIA78587.1"/>
    </source>
</evidence>
<dbReference type="GO" id="GO:0051060">
    <property type="term" value="F:pullulanase activity"/>
    <property type="evidence" value="ECO:0007669"/>
    <property type="project" value="UniProtKB-EC"/>
</dbReference>
<gene>
    <name evidence="12" type="ORF">EI71_00148</name>
</gene>
<dbReference type="InterPro" id="IPR013784">
    <property type="entry name" value="Carb-bd-like_fold"/>
</dbReference>
<dbReference type="CDD" id="cd10315">
    <property type="entry name" value="CBM41_pullulanase"/>
    <property type="match status" value="1"/>
</dbReference>
<dbReference type="AlphaFoldDB" id="A0A397S3R3"/>
<evidence type="ECO:0000256" key="9">
    <source>
        <dbReference type="ARBA" id="ARBA00031076"/>
    </source>
</evidence>
<evidence type="ECO:0000256" key="10">
    <source>
        <dbReference type="SAM" id="Phobius"/>
    </source>
</evidence>